<dbReference type="InterPro" id="IPR036691">
    <property type="entry name" value="Endo/exonu/phosph_ase_sf"/>
</dbReference>
<dbReference type="Gene3D" id="3.60.10.10">
    <property type="entry name" value="Endonuclease/exonuclease/phosphatase"/>
    <property type="match status" value="1"/>
</dbReference>
<evidence type="ECO:0000313" key="3">
    <source>
        <dbReference type="Proteomes" id="UP000307440"/>
    </source>
</evidence>
<proteinExistence type="predicted"/>
<dbReference type="EMBL" id="ML210422">
    <property type="protein sequence ID" value="TFK18198.1"/>
    <property type="molecule type" value="Genomic_DNA"/>
</dbReference>
<dbReference type="Proteomes" id="UP000307440">
    <property type="component" value="Unassembled WGS sequence"/>
</dbReference>
<accession>A0A5C3KE30</accession>
<organism evidence="2 3">
    <name type="scientific">Coprinopsis marcescibilis</name>
    <name type="common">Agaric fungus</name>
    <name type="synonym">Psathyrella marcescibilis</name>
    <dbReference type="NCBI Taxonomy" id="230819"/>
    <lineage>
        <taxon>Eukaryota</taxon>
        <taxon>Fungi</taxon>
        <taxon>Dikarya</taxon>
        <taxon>Basidiomycota</taxon>
        <taxon>Agaricomycotina</taxon>
        <taxon>Agaricomycetes</taxon>
        <taxon>Agaricomycetidae</taxon>
        <taxon>Agaricales</taxon>
        <taxon>Agaricineae</taxon>
        <taxon>Psathyrellaceae</taxon>
        <taxon>Coprinopsis</taxon>
    </lineage>
</organism>
<sequence>IWVGDFNHHHPMWDQDKDHRLFTRKNLDEAEQLLEMVAEWGMVMALPKGVPMLRNSQGNWMRPDNVFMSEALEDRVISCK</sequence>
<gene>
    <name evidence="2" type="ORF">FA15DRAFT_552156</name>
</gene>
<feature type="non-terminal residue" evidence="2">
    <location>
        <position position="80"/>
    </location>
</feature>
<dbReference type="InterPro" id="IPR005135">
    <property type="entry name" value="Endo/exonuclease/phosphatase"/>
</dbReference>
<dbReference type="GO" id="GO:0003824">
    <property type="term" value="F:catalytic activity"/>
    <property type="evidence" value="ECO:0007669"/>
    <property type="project" value="InterPro"/>
</dbReference>
<dbReference type="SUPFAM" id="SSF56219">
    <property type="entry name" value="DNase I-like"/>
    <property type="match status" value="1"/>
</dbReference>
<name>A0A5C3KE30_COPMA</name>
<keyword evidence="3" id="KW-1185">Reference proteome</keyword>
<feature type="non-terminal residue" evidence="2">
    <location>
        <position position="1"/>
    </location>
</feature>
<dbReference type="STRING" id="230819.A0A5C3KE30"/>
<evidence type="ECO:0000259" key="1">
    <source>
        <dbReference type="Pfam" id="PF14529"/>
    </source>
</evidence>
<evidence type="ECO:0000313" key="2">
    <source>
        <dbReference type="EMBL" id="TFK18198.1"/>
    </source>
</evidence>
<protein>
    <recommendedName>
        <fullName evidence="1">Endonuclease/exonuclease/phosphatase domain-containing protein</fullName>
    </recommendedName>
</protein>
<dbReference type="OrthoDB" id="3261136at2759"/>
<dbReference type="AlphaFoldDB" id="A0A5C3KE30"/>
<reference evidence="2 3" key="1">
    <citation type="journal article" date="2019" name="Nat. Ecol. Evol.">
        <title>Megaphylogeny resolves global patterns of mushroom evolution.</title>
        <authorList>
            <person name="Varga T."/>
            <person name="Krizsan K."/>
            <person name="Foldi C."/>
            <person name="Dima B."/>
            <person name="Sanchez-Garcia M."/>
            <person name="Sanchez-Ramirez S."/>
            <person name="Szollosi G.J."/>
            <person name="Szarkandi J.G."/>
            <person name="Papp V."/>
            <person name="Albert L."/>
            <person name="Andreopoulos W."/>
            <person name="Angelini C."/>
            <person name="Antonin V."/>
            <person name="Barry K.W."/>
            <person name="Bougher N.L."/>
            <person name="Buchanan P."/>
            <person name="Buyck B."/>
            <person name="Bense V."/>
            <person name="Catcheside P."/>
            <person name="Chovatia M."/>
            <person name="Cooper J."/>
            <person name="Damon W."/>
            <person name="Desjardin D."/>
            <person name="Finy P."/>
            <person name="Geml J."/>
            <person name="Haridas S."/>
            <person name="Hughes K."/>
            <person name="Justo A."/>
            <person name="Karasinski D."/>
            <person name="Kautmanova I."/>
            <person name="Kiss B."/>
            <person name="Kocsube S."/>
            <person name="Kotiranta H."/>
            <person name="LaButti K.M."/>
            <person name="Lechner B.E."/>
            <person name="Liimatainen K."/>
            <person name="Lipzen A."/>
            <person name="Lukacs Z."/>
            <person name="Mihaltcheva S."/>
            <person name="Morgado L.N."/>
            <person name="Niskanen T."/>
            <person name="Noordeloos M.E."/>
            <person name="Ohm R.A."/>
            <person name="Ortiz-Santana B."/>
            <person name="Ovrebo C."/>
            <person name="Racz N."/>
            <person name="Riley R."/>
            <person name="Savchenko A."/>
            <person name="Shiryaev A."/>
            <person name="Soop K."/>
            <person name="Spirin V."/>
            <person name="Szebenyi C."/>
            <person name="Tomsovsky M."/>
            <person name="Tulloss R.E."/>
            <person name="Uehling J."/>
            <person name="Grigoriev I.V."/>
            <person name="Vagvolgyi C."/>
            <person name="Papp T."/>
            <person name="Martin F.M."/>
            <person name="Miettinen O."/>
            <person name="Hibbett D.S."/>
            <person name="Nagy L.G."/>
        </authorList>
    </citation>
    <scope>NUCLEOTIDE SEQUENCE [LARGE SCALE GENOMIC DNA]</scope>
    <source>
        <strain evidence="2 3">CBS 121175</strain>
    </source>
</reference>
<feature type="domain" description="Endonuclease/exonuclease/phosphatase" evidence="1">
    <location>
        <begin position="2"/>
        <end position="75"/>
    </location>
</feature>
<dbReference type="Pfam" id="PF14529">
    <property type="entry name" value="Exo_endo_phos_2"/>
    <property type="match status" value="1"/>
</dbReference>